<dbReference type="EMBL" id="WIOC01000002">
    <property type="protein sequence ID" value="MQR48244.1"/>
    <property type="molecule type" value="Genomic_DNA"/>
</dbReference>
<feature type="transmembrane region" description="Helical" evidence="12">
    <location>
        <begin position="34"/>
        <end position="53"/>
    </location>
</feature>
<dbReference type="Proteomes" id="UP000032746">
    <property type="component" value="Chromosome"/>
</dbReference>
<dbReference type="EMBL" id="LN997846">
    <property type="protein sequence ID" value="CUW35772.1"/>
    <property type="molecule type" value="Genomic_DNA"/>
</dbReference>
<name>A0A0D5YH66_ACIBA</name>
<gene>
    <name evidence="14" type="primary">desC</name>
    <name evidence="15" type="ORF">ABR2091_2370</name>
    <name evidence="14" type="ORF">ABUW_1509</name>
    <name evidence="19" type="ORF">CPI82_06450</name>
    <name evidence="20" type="ORF">CV954_006655</name>
    <name evidence="16" type="ORF">F2P40_02695</name>
    <name evidence="17" type="ORF">GNY86_13105</name>
    <name evidence="18" type="ORF">GSE42_13065</name>
    <name evidence="21" type="ORF">SAMEA104305318_03301</name>
</gene>
<keyword evidence="4 12" id="KW-0812">Transmembrane</keyword>
<evidence type="ECO:0000313" key="17">
    <source>
        <dbReference type="EMBL" id="MVM92462.1"/>
    </source>
</evidence>
<dbReference type="Proteomes" id="UP000066661">
    <property type="component" value="Chromosome I"/>
</dbReference>
<dbReference type="Proteomes" id="UP000480763">
    <property type="component" value="Unassembled WGS sequence"/>
</dbReference>
<evidence type="ECO:0000313" key="25">
    <source>
        <dbReference type="Proteomes" id="UP000233757"/>
    </source>
</evidence>
<evidence type="ECO:0000313" key="22">
    <source>
        <dbReference type="Proteomes" id="UP000032746"/>
    </source>
</evidence>
<dbReference type="Pfam" id="PF00487">
    <property type="entry name" value="FA_desaturase"/>
    <property type="match status" value="1"/>
</dbReference>
<dbReference type="GO" id="GO:0016020">
    <property type="term" value="C:membrane"/>
    <property type="evidence" value="ECO:0007669"/>
    <property type="project" value="UniProtKB-SubCell"/>
</dbReference>
<reference evidence="17 27" key="9">
    <citation type="submission" date="2019-11" db="EMBL/GenBank/DDBJ databases">
        <title>Multidrug-resistant Acinetobacter baumannii moving toward extensively drug-resistant over fifteen years in South of Brazil.</title>
        <authorList>
            <person name="Fedrigo N.H."/>
            <person name="Cerdeira L."/>
            <person name="Fuga B."/>
            <person name="Marini P.V.B."/>
            <person name="Shinohara D.R."/>
            <person name="Carrara-Marroni F.E."/>
            <person name="Lincopan N."/>
            <person name="Tognim M.C.B."/>
        </authorList>
    </citation>
    <scope>NUCLEOTIDE SEQUENCE [LARGE SCALE GENOMIC DNA]</scope>
    <source>
        <strain evidence="17 27">Ac576</strain>
    </source>
</reference>
<dbReference type="PANTHER" id="PTHR11351:SF31">
    <property type="entry name" value="DESATURASE 1, ISOFORM A-RELATED"/>
    <property type="match status" value="1"/>
</dbReference>
<reference evidence="22" key="2">
    <citation type="submission" date="2015-03" db="EMBL/GenBank/DDBJ databases">
        <authorList>
            <person name="Gallagher L.A."/>
            <person name="Hayden H.S."/>
            <person name="Weiss E.J."/>
            <person name="Hager K.R."/>
            <person name="Ramage E."/>
            <person name="Radey M.R."/>
            <person name="Bydalek R."/>
            <person name="Manoil C."/>
            <person name="Miller S.I."/>
            <person name="Brittnacher M.J."/>
        </authorList>
    </citation>
    <scope>NUCLEOTIDE SEQUENCE [LARGE SCALE GENOMIC DNA]</scope>
    <source>
        <strain evidence="22">AB5075-UW</strain>
    </source>
</reference>
<dbReference type="AlphaFoldDB" id="A0A0D5YH66"/>
<evidence type="ECO:0000256" key="9">
    <source>
        <dbReference type="ARBA" id="ARBA00023098"/>
    </source>
</evidence>
<comment type="similarity">
    <text evidence="2">Belongs to the fatty acid desaturase type 2 family.</text>
</comment>
<dbReference type="OMA" id="CQHGPID"/>
<feature type="transmembrane region" description="Helical" evidence="12">
    <location>
        <begin position="205"/>
        <end position="228"/>
    </location>
</feature>
<dbReference type="InterPro" id="IPR015876">
    <property type="entry name" value="Acyl-CoA_DS"/>
</dbReference>
<evidence type="ECO:0000313" key="28">
    <source>
        <dbReference type="Proteomes" id="UP000461234"/>
    </source>
</evidence>
<dbReference type="EMBL" id="PHJU02000014">
    <property type="protein sequence ID" value="PQL84403.1"/>
    <property type="molecule type" value="Genomic_DNA"/>
</dbReference>
<evidence type="ECO:0000313" key="14">
    <source>
        <dbReference type="EMBL" id="AKA31248.1"/>
    </source>
</evidence>
<keyword evidence="3" id="KW-0444">Lipid biosynthesis</keyword>
<reference evidence="20 25" key="6">
    <citation type="submission" date="2018-02" db="EMBL/GenBank/DDBJ databases">
        <title>Acinetobacter baumanii whole genome sequence.</title>
        <authorList>
            <person name="Qasim Z.J."/>
        </authorList>
    </citation>
    <scope>NUCLEOTIDE SEQUENCE [LARGE SCALE GENOMIC DNA]</scope>
    <source>
        <strain evidence="20 25">ZQ8</strain>
    </source>
</reference>
<reference evidence="19 24" key="5">
    <citation type="submission" date="2017-09" db="EMBL/GenBank/DDBJ databases">
        <title>Draft genome of Acinetobacter baumannii strain I43, a mercury resistant bacteria.</title>
        <authorList>
            <person name="Siqueira K.A."/>
            <person name="Mello I.S."/>
            <person name="Mendes T.A."/>
            <person name="Soares M.A."/>
        </authorList>
    </citation>
    <scope>NUCLEOTIDE SEQUENCE [LARGE SCALE GENOMIC DNA]</scope>
    <source>
        <strain evidence="19 24">I43</strain>
    </source>
</reference>
<evidence type="ECO:0000256" key="12">
    <source>
        <dbReference type="SAM" id="Phobius"/>
    </source>
</evidence>
<evidence type="ECO:0000313" key="18">
    <source>
        <dbReference type="EMBL" id="MYM78857.1"/>
    </source>
</evidence>
<evidence type="ECO:0000313" key="20">
    <source>
        <dbReference type="EMBL" id="PQL84403.1"/>
    </source>
</evidence>
<reference evidence="18" key="10">
    <citation type="submission" date="2019-12" db="EMBL/GenBank/DDBJ databases">
        <authorList>
            <person name="Nguyen S.-T."/>
        </authorList>
    </citation>
    <scope>NUCLEOTIDE SEQUENCE</scope>
    <source>
        <strain evidence="18">DMS06669</strain>
    </source>
</reference>
<comment type="subcellular location">
    <subcellularLocation>
        <location evidence="1">Membrane</location>
        <topology evidence="1">Multi-pass membrane protein</topology>
    </subcellularLocation>
</comment>
<feature type="domain" description="Fatty acid desaturase" evidence="13">
    <location>
        <begin position="56"/>
        <end position="277"/>
    </location>
</feature>
<dbReference type="EMBL" id="CP008706">
    <property type="protein sequence ID" value="AKA31248.1"/>
    <property type="molecule type" value="Genomic_DNA"/>
</dbReference>
<evidence type="ECO:0000313" key="26">
    <source>
        <dbReference type="Proteomes" id="UP000252694"/>
    </source>
</evidence>
<evidence type="ECO:0000313" key="24">
    <source>
        <dbReference type="Proteomes" id="UP000223291"/>
    </source>
</evidence>
<proteinExistence type="inferred from homology"/>
<evidence type="ECO:0000256" key="5">
    <source>
        <dbReference type="ARBA" id="ARBA00022832"/>
    </source>
</evidence>
<keyword evidence="8" id="KW-0408">Iron</keyword>
<evidence type="ECO:0000313" key="16">
    <source>
        <dbReference type="EMBL" id="MQR48244.1"/>
    </source>
</evidence>
<dbReference type="Proteomes" id="UP000252694">
    <property type="component" value="Unassembled WGS sequence"/>
</dbReference>
<dbReference type="GO" id="GO:0006633">
    <property type="term" value="P:fatty acid biosynthetic process"/>
    <property type="evidence" value="ECO:0007669"/>
    <property type="project" value="UniProtKB-KW"/>
</dbReference>
<dbReference type="RefSeq" id="WP_000032710.1">
    <property type="nucleotide sequence ID" value="NZ_AP023077.1"/>
</dbReference>
<organism evidence="14 22">
    <name type="scientific">Acinetobacter baumannii</name>
    <dbReference type="NCBI Taxonomy" id="470"/>
    <lineage>
        <taxon>Bacteria</taxon>
        <taxon>Pseudomonadati</taxon>
        <taxon>Pseudomonadota</taxon>
        <taxon>Gammaproteobacteria</taxon>
        <taxon>Moraxellales</taxon>
        <taxon>Moraxellaceae</taxon>
        <taxon>Acinetobacter</taxon>
        <taxon>Acinetobacter calcoaceticus/baumannii complex</taxon>
    </lineage>
</organism>
<dbReference type="GeneID" id="92894451"/>
<dbReference type="PRINTS" id="PR00075">
    <property type="entry name" value="FACDDSATRASE"/>
</dbReference>
<dbReference type="OrthoDB" id="19906at2"/>
<keyword evidence="11" id="KW-0275">Fatty acid biosynthesis</keyword>
<reference evidence="16 28" key="8">
    <citation type="submission" date="2019-10" db="EMBL/GenBank/DDBJ databases">
        <title>Genetic environment of the oxa23 gene and comparative analysis of carbapenem resistant Acinetobacter baumannii isolates belonging to global clone 1, lineage 2 recovered in a burns hospital outbreak in 2012-2013.</title>
        <authorList>
            <person name="Douraghi M."/>
            <person name="Aris P."/>
            <person name="Kenyon J."/>
            <person name="Hamidian M."/>
        </authorList>
    </citation>
    <scope>NUCLEOTIDE SEQUENCE [LARGE SCALE GENOMIC DNA]</scope>
    <source>
        <strain evidence="16 28">ABS103</strain>
    </source>
</reference>
<reference evidence="21 26" key="7">
    <citation type="submission" date="2018-07" db="EMBL/GenBank/DDBJ databases">
        <authorList>
            <consortium name="Pathogen Informatics"/>
        </authorList>
    </citation>
    <scope>NUCLEOTIDE SEQUENCE [LARGE SCALE GENOMIC DNA]</scope>
    <source>
        <strain evidence="21 26">4300STDY7045823</strain>
    </source>
</reference>
<evidence type="ECO:0000313" key="27">
    <source>
        <dbReference type="Proteomes" id="UP000439424"/>
    </source>
</evidence>
<keyword evidence="5" id="KW-0276">Fatty acid metabolism</keyword>
<keyword evidence="7 21" id="KW-0560">Oxidoreductase</keyword>
<evidence type="ECO:0000256" key="7">
    <source>
        <dbReference type="ARBA" id="ARBA00023002"/>
    </source>
</evidence>
<dbReference type="GO" id="GO:0016717">
    <property type="term" value="F:oxidoreductase activity, acting on paired donors, with oxidation of a pair of donors resulting in the reduction of molecular oxygen to two molecules of water"/>
    <property type="evidence" value="ECO:0007669"/>
    <property type="project" value="InterPro"/>
</dbReference>
<reference evidence="15 23" key="3">
    <citation type="submission" date="2015-12" db="EMBL/GenBank/DDBJ databases">
        <authorList>
            <person name="Wibberg D."/>
        </authorList>
    </citation>
    <scope>NUCLEOTIDE SEQUENCE [LARGE SCALE GENOMIC DNA]</scope>
    <source>
        <strain evidence="15">R2091</strain>
    </source>
</reference>
<feature type="transmembrane region" description="Helical" evidence="12">
    <location>
        <begin position="172"/>
        <end position="193"/>
    </location>
</feature>
<evidence type="ECO:0000256" key="2">
    <source>
        <dbReference type="ARBA" id="ARBA00008749"/>
    </source>
</evidence>
<dbReference type="InterPro" id="IPR005804">
    <property type="entry name" value="FA_desaturase_dom"/>
</dbReference>
<keyword evidence="6 12" id="KW-1133">Transmembrane helix</keyword>
<evidence type="ECO:0000256" key="4">
    <source>
        <dbReference type="ARBA" id="ARBA00022692"/>
    </source>
</evidence>
<evidence type="ECO:0000256" key="1">
    <source>
        <dbReference type="ARBA" id="ARBA00004141"/>
    </source>
</evidence>
<keyword evidence="9" id="KW-0443">Lipid metabolism</keyword>
<dbReference type="CDD" id="cd03505">
    <property type="entry name" value="Delta9-FADS-like"/>
    <property type="match status" value="1"/>
</dbReference>
<evidence type="ECO:0000259" key="13">
    <source>
        <dbReference type="Pfam" id="PF00487"/>
    </source>
</evidence>
<evidence type="ECO:0000256" key="3">
    <source>
        <dbReference type="ARBA" id="ARBA00022516"/>
    </source>
</evidence>
<evidence type="ECO:0000256" key="8">
    <source>
        <dbReference type="ARBA" id="ARBA00023004"/>
    </source>
</evidence>
<evidence type="ECO:0000313" key="29">
    <source>
        <dbReference type="Proteomes" id="UP000480763"/>
    </source>
</evidence>
<keyword evidence="10 12" id="KW-0472">Membrane</keyword>
<sequence length="323" mass="37891">MSKFFLRWIDSWSDSENAQVGASSEYVIEKKIQWLRIIPFILLHIACLAAFWVGVSWFAVIFMLGFYFLRMFAITAFFHRYLSHKTFQTSRIVQFIFVLIGTMSAQRGPLWWAAHHRYHHHFTDTDQDPHSAKAGFWYSHVGWFLNEQNFATRKKVIKDWLKYPELIWLDRFSLPIVILTALAIYGLGSWLAQHFPELGTNGLQLLVWGFVISTVLLTHATLCINSLAHRYGSREFNTPDDSRNNFLLSLITLGEGWHNNHHFYAGSVRQGFYWWQIDITFYVLKLMSLFGLVWGLKPVPDKVYQYKKIKNLSIEKIENGEVL</sequence>
<evidence type="ECO:0000256" key="6">
    <source>
        <dbReference type="ARBA" id="ARBA00022989"/>
    </source>
</evidence>
<protein>
    <submittedName>
        <fullName evidence="16">Acyl-CoA desaturase</fullName>
    </submittedName>
    <submittedName>
        <fullName evidence="14">Delta-9 acyl-lipid desaturase 1</fullName>
        <ecNumber evidence="21">1.14.19.-</ecNumber>
    </submittedName>
    <submittedName>
        <fullName evidence="15">Delta-9 desaturase</fullName>
    </submittedName>
</protein>
<feature type="transmembrane region" description="Helical" evidence="12">
    <location>
        <begin position="59"/>
        <end position="82"/>
    </location>
</feature>
<dbReference type="EC" id="1.14.19.-" evidence="21"/>
<dbReference type="Proteomes" id="UP000461234">
    <property type="component" value="Unassembled WGS sequence"/>
</dbReference>
<evidence type="ECO:0000256" key="10">
    <source>
        <dbReference type="ARBA" id="ARBA00023136"/>
    </source>
</evidence>
<evidence type="ECO:0000256" key="11">
    <source>
        <dbReference type="ARBA" id="ARBA00023160"/>
    </source>
</evidence>
<dbReference type="Proteomes" id="UP000439424">
    <property type="component" value="Unassembled WGS sequence"/>
</dbReference>
<dbReference type="Proteomes" id="UP000223291">
    <property type="component" value="Unassembled WGS sequence"/>
</dbReference>
<evidence type="ECO:0000313" key="21">
    <source>
        <dbReference type="EMBL" id="SST29470.1"/>
    </source>
</evidence>
<reference evidence="18 29" key="4">
    <citation type="journal article" date="2017" name="Ann. Clin. Microbiol. Antimicrob.">
        <title>New eight genes identified at the clinical multidrug-resistant Acinetobacter baumannii DMS06669 strain in a Vietnam hospital.</title>
        <authorList>
            <person name="Si-Tuan N."/>
            <person name="Ngoc H.M."/>
            <person name="Hang P.T.T."/>
            <person name="Nguyen C."/>
            <person name="Van P.H."/>
            <person name="Huong N.T."/>
        </authorList>
    </citation>
    <scope>NUCLEOTIDE SEQUENCE [LARGE SCALE GENOMIC DNA]</scope>
    <source>
        <strain evidence="18 29">DMS06669</strain>
    </source>
</reference>
<dbReference type="EMBL" id="UFMQ01000021">
    <property type="protein sequence ID" value="SST29470.1"/>
    <property type="molecule type" value="Genomic_DNA"/>
</dbReference>
<evidence type="ECO:0000313" key="19">
    <source>
        <dbReference type="EMBL" id="PHQ03769.1"/>
    </source>
</evidence>
<dbReference type="EMBL" id="WPIP01000098">
    <property type="protein sequence ID" value="MVM92462.1"/>
    <property type="molecule type" value="Genomic_DNA"/>
</dbReference>
<evidence type="ECO:0000313" key="23">
    <source>
        <dbReference type="Proteomes" id="UP000066661"/>
    </source>
</evidence>
<accession>A0A0D5YH66</accession>
<feature type="transmembrane region" description="Helical" evidence="12">
    <location>
        <begin position="279"/>
        <end position="296"/>
    </location>
</feature>
<dbReference type="PANTHER" id="PTHR11351">
    <property type="entry name" value="ACYL-COA DESATURASE"/>
    <property type="match status" value="1"/>
</dbReference>
<dbReference type="EMBL" id="NXDV01000003">
    <property type="protein sequence ID" value="PHQ03769.1"/>
    <property type="molecule type" value="Genomic_DNA"/>
</dbReference>
<reference evidence="14 22" key="1">
    <citation type="journal article" date="2015" name="J. Bacteriol.">
        <title>Resources for Genetic and Genomic Analysis of Emerging Pathogen Acinetobacter baumannii.</title>
        <authorList>
            <person name="Gallagher L.A."/>
            <person name="Ramage E."/>
            <person name="Weiss E.J."/>
            <person name="Radey M."/>
            <person name="Hayden H.S."/>
            <person name="Held K.G."/>
            <person name="Huse H.K."/>
            <person name="Zurawski D.V."/>
            <person name="Brittnacher M.J."/>
            <person name="Manoil C."/>
        </authorList>
    </citation>
    <scope>NUCLEOTIDE SEQUENCE [LARGE SCALE GENOMIC DNA]</scope>
    <source>
        <strain evidence="14 22">AB5075-UW</strain>
    </source>
</reference>
<evidence type="ECO:0000313" key="15">
    <source>
        <dbReference type="EMBL" id="CUW35772.1"/>
    </source>
</evidence>
<dbReference type="KEGG" id="abaa:IX88_13605"/>
<dbReference type="EMBL" id="WWCH01000001">
    <property type="protein sequence ID" value="MYM78857.1"/>
    <property type="molecule type" value="Genomic_DNA"/>
</dbReference>
<dbReference type="Proteomes" id="UP000233757">
    <property type="component" value="Unassembled WGS sequence"/>
</dbReference>
<dbReference type="PATRIC" id="fig|470.1294.peg.2682"/>